<keyword evidence="2" id="KW-0378">Hydrolase</keyword>
<dbReference type="InterPro" id="IPR003141">
    <property type="entry name" value="Pol/His_phosphatase_N"/>
</dbReference>
<dbReference type="InterPro" id="IPR016195">
    <property type="entry name" value="Pol/histidinol_Pase-like"/>
</dbReference>
<dbReference type="EC" id="3.1.3.-" evidence="2"/>
<proteinExistence type="predicted"/>
<evidence type="ECO:0000313" key="4">
    <source>
        <dbReference type="Proteomes" id="UP000042527"/>
    </source>
</evidence>
<organism evidence="2 4">
    <name type="scientific">Treponema phagedenis</name>
    <dbReference type="NCBI Taxonomy" id="162"/>
    <lineage>
        <taxon>Bacteria</taxon>
        <taxon>Pseudomonadati</taxon>
        <taxon>Spirochaetota</taxon>
        <taxon>Spirochaetia</taxon>
        <taxon>Spirochaetales</taxon>
        <taxon>Treponemataceae</taxon>
        <taxon>Treponema</taxon>
    </lineage>
</organism>
<dbReference type="AlphaFoldDB" id="A0A0B7GZX9"/>
<reference evidence="2" key="1">
    <citation type="submission" date="2015-01" db="EMBL/GenBank/DDBJ databases">
        <authorList>
            <person name="Xiang T."/>
            <person name="Song Y."/>
            <person name="Huang L."/>
            <person name="Wang B."/>
            <person name="Wu P."/>
        </authorList>
    </citation>
    <scope>NUCLEOTIDE SEQUENCE [LARGE SCALE GENOMIC DNA]</scope>
    <source>
        <strain evidence="2">V1</strain>
    </source>
</reference>
<dbReference type="EMBL" id="CDNC01000049">
    <property type="protein sequence ID" value="CEM63212.1"/>
    <property type="molecule type" value="Genomic_DNA"/>
</dbReference>
<dbReference type="OrthoDB" id="9804333at2"/>
<keyword evidence="4" id="KW-1185">Reference proteome</keyword>
<dbReference type="SMART" id="SM00481">
    <property type="entry name" value="POLIIIAc"/>
    <property type="match status" value="1"/>
</dbReference>
<dbReference type="GO" id="GO:0004534">
    <property type="term" value="F:5'-3' RNA exonuclease activity"/>
    <property type="evidence" value="ECO:0007669"/>
    <property type="project" value="TreeGrafter"/>
</dbReference>
<dbReference type="GeneID" id="57752519"/>
<sequence length="284" mass="31733">MVDLHTHSTASDGTFTPTELAFLAKEAGLTAWALTDHDTMSGIEEAKKAADLLGIEFINGVELSIRWSPGEFHLLGLGVSPDSSGLRNLLHKMKKGRINRSRQMAEKLNKAGISIDFDRLMAVTKHSSIGRPHFARYLVQEKQVKTIQEAFDKYFAKGRPFFIEKECIDFDEAIHAIKDAKGVPVLAHPMSLYLSWAKLPTVIQDLKERGLMGLEAWHPSARYAECARLDKLAKKFGLIITAGSDFHGTNRSDRFLGKTVKDMPIAESFYTENLLPAIRQAHNQ</sequence>
<dbReference type="CDD" id="cd07438">
    <property type="entry name" value="PHP_HisPPase_AMP"/>
    <property type="match status" value="1"/>
</dbReference>
<dbReference type="InterPro" id="IPR004013">
    <property type="entry name" value="PHP_dom"/>
</dbReference>
<evidence type="ECO:0000313" key="2">
    <source>
        <dbReference type="EMBL" id="CEM63212.1"/>
    </source>
</evidence>
<gene>
    <name evidence="3" type="ORF">FUT82_12815</name>
    <name evidence="2" type="ORF">TPHV1_70075</name>
</gene>
<dbReference type="EMBL" id="CP042817">
    <property type="protein sequence ID" value="QEJ98788.1"/>
    <property type="molecule type" value="Genomic_DNA"/>
</dbReference>
<feature type="domain" description="Polymerase/histidinol phosphatase N-terminal" evidence="1">
    <location>
        <begin position="2"/>
        <end position="67"/>
    </location>
</feature>
<reference evidence="3 5" key="3">
    <citation type="submission" date="2019-08" db="EMBL/GenBank/DDBJ databases">
        <authorList>
            <person name="Kuhnert P."/>
        </authorList>
    </citation>
    <scope>NUCLEOTIDE SEQUENCE [LARGE SCALE GENOMIC DNA]</scope>
    <source>
        <strain evidence="3 5">B36.5</strain>
    </source>
</reference>
<accession>A0A0B7GZX9</accession>
<reference evidence="4" key="2">
    <citation type="submission" date="2015-01" db="EMBL/GenBank/DDBJ databases">
        <authorList>
            <person name="Manzoor Shahid"/>
            <person name="Zubair Saima"/>
        </authorList>
    </citation>
    <scope>NUCLEOTIDE SEQUENCE [LARGE SCALE GENOMIC DNA]</scope>
    <source>
        <strain evidence="4">V1</strain>
    </source>
</reference>
<dbReference type="PANTHER" id="PTHR42924:SF3">
    <property type="entry name" value="POLYMERASE_HISTIDINOL PHOSPHATASE N-TERMINAL DOMAIN-CONTAINING PROTEIN"/>
    <property type="match status" value="1"/>
</dbReference>
<evidence type="ECO:0000259" key="1">
    <source>
        <dbReference type="SMART" id="SM00481"/>
    </source>
</evidence>
<dbReference type="Proteomes" id="UP000323594">
    <property type="component" value="Chromosome"/>
</dbReference>
<protein>
    <submittedName>
        <fullName evidence="2">PHP domain protein</fullName>
        <ecNumber evidence="2">3.1.3.-</ecNumber>
    </submittedName>
    <submittedName>
        <fullName evidence="3">PHP domain-containing protein</fullName>
    </submittedName>
</protein>
<evidence type="ECO:0000313" key="5">
    <source>
        <dbReference type="Proteomes" id="UP000323594"/>
    </source>
</evidence>
<dbReference type="SUPFAM" id="SSF89550">
    <property type="entry name" value="PHP domain-like"/>
    <property type="match status" value="1"/>
</dbReference>
<dbReference type="Proteomes" id="UP000042527">
    <property type="component" value="Unassembled WGS sequence"/>
</dbReference>
<name>A0A0B7GZX9_TREPH</name>
<dbReference type="InterPro" id="IPR052018">
    <property type="entry name" value="PHP_domain"/>
</dbReference>
<dbReference type="Gene3D" id="3.20.20.140">
    <property type="entry name" value="Metal-dependent hydrolases"/>
    <property type="match status" value="1"/>
</dbReference>
<dbReference type="RefSeq" id="WP_002699485.1">
    <property type="nucleotide sequence ID" value="NZ_CDNC01000049.1"/>
</dbReference>
<evidence type="ECO:0000313" key="3">
    <source>
        <dbReference type="EMBL" id="QEJ98788.1"/>
    </source>
</evidence>
<dbReference type="Gene3D" id="1.10.150.650">
    <property type="match status" value="1"/>
</dbReference>
<dbReference type="GO" id="GO:0035312">
    <property type="term" value="F:5'-3' DNA exonuclease activity"/>
    <property type="evidence" value="ECO:0007669"/>
    <property type="project" value="TreeGrafter"/>
</dbReference>
<dbReference type="PANTHER" id="PTHR42924">
    <property type="entry name" value="EXONUCLEASE"/>
    <property type="match status" value="1"/>
</dbReference>
<dbReference type="Pfam" id="PF02811">
    <property type="entry name" value="PHP"/>
    <property type="match status" value="1"/>
</dbReference>